<protein>
    <submittedName>
        <fullName evidence="1">Uncharacterized protein</fullName>
    </submittedName>
</protein>
<dbReference type="OrthoDB" id="4966402at2759"/>
<proteinExistence type="predicted"/>
<evidence type="ECO:0000313" key="1">
    <source>
        <dbReference type="EMBL" id="CZT08716.1"/>
    </source>
</evidence>
<dbReference type="Proteomes" id="UP000178912">
    <property type="component" value="Unassembled WGS sequence"/>
</dbReference>
<organism evidence="1 2">
    <name type="scientific">Rhynchosporium agropyri</name>
    <dbReference type="NCBI Taxonomy" id="914238"/>
    <lineage>
        <taxon>Eukaryota</taxon>
        <taxon>Fungi</taxon>
        <taxon>Dikarya</taxon>
        <taxon>Ascomycota</taxon>
        <taxon>Pezizomycotina</taxon>
        <taxon>Leotiomycetes</taxon>
        <taxon>Helotiales</taxon>
        <taxon>Ploettnerulaceae</taxon>
        <taxon>Rhynchosporium</taxon>
    </lineage>
</organism>
<name>A0A1E1LDV8_9HELO</name>
<gene>
    <name evidence="1" type="ORF">RAG0_13727</name>
</gene>
<dbReference type="EMBL" id="FJUX01000106">
    <property type="protein sequence ID" value="CZT08716.1"/>
    <property type="molecule type" value="Genomic_DNA"/>
</dbReference>
<keyword evidence="2" id="KW-1185">Reference proteome</keyword>
<accession>A0A1E1LDV8</accession>
<sequence length="74" mass="8696">MCDYECFKFTCNCETKKLLSYCHFARNDPYHQCFDVDVIKNTFMQSGLCPGHVAQQEAAATQQRLLQRQQQQTR</sequence>
<reference evidence="2" key="1">
    <citation type="submission" date="2016-03" db="EMBL/GenBank/DDBJ databases">
        <authorList>
            <person name="Guldener U."/>
        </authorList>
    </citation>
    <scope>NUCLEOTIDE SEQUENCE [LARGE SCALE GENOMIC DNA]</scope>
    <source>
        <strain evidence="2">04CH-RAC-A.6.1</strain>
    </source>
</reference>
<dbReference type="AlphaFoldDB" id="A0A1E1LDV8"/>
<evidence type="ECO:0000313" key="2">
    <source>
        <dbReference type="Proteomes" id="UP000178912"/>
    </source>
</evidence>